<keyword evidence="3" id="KW-1185">Reference proteome</keyword>
<feature type="region of interest" description="Disordered" evidence="1">
    <location>
        <begin position="287"/>
        <end position="309"/>
    </location>
</feature>
<accession>A0A137NT85</accession>
<name>A0A137NT85_CONC2</name>
<feature type="region of interest" description="Disordered" evidence="1">
    <location>
        <begin position="1"/>
        <end position="22"/>
    </location>
</feature>
<feature type="compositionally biased region" description="Polar residues" evidence="1">
    <location>
        <begin position="287"/>
        <end position="303"/>
    </location>
</feature>
<dbReference type="EMBL" id="KQ964791">
    <property type="protein sequence ID" value="KXN65950.1"/>
    <property type="molecule type" value="Genomic_DNA"/>
</dbReference>
<gene>
    <name evidence="2" type="ORF">CONCODRAFT_168892</name>
</gene>
<proteinExistence type="predicted"/>
<feature type="compositionally biased region" description="Polar residues" evidence="1">
    <location>
        <begin position="8"/>
        <end position="22"/>
    </location>
</feature>
<reference evidence="2 3" key="1">
    <citation type="journal article" date="2015" name="Genome Biol. Evol.">
        <title>Phylogenomic analyses indicate that early fungi evolved digesting cell walls of algal ancestors of land plants.</title>
        <authorList>
            <person name="Chang Y."/>
            <person name="Wang S."/>
            <person name="Sekimoto S."/>
            <person name="Aerts A.L."/>
            <person name="Choi C."/>
            <person name="Clum A."/>
            <person name="LaButti K.M."/>
            <person name="Lindquist E.A."/>
            <person name="Yee Ngan C."/>
            <person name="Ohm R.A."/>
            <person name="Salamov A.A."/>
            <person name="Grigoriev I.V."/>
            <person name="Spatafora J.W."/>
            <person name="Berbee M.L."/>
        </authorList>
    </citation>
    <scope>NUCLEOTIDE SEQUENCE [LARGE SCALE GENOMIC DNA]</scope>
    <source>
        <strain evidence="2 3">NRRL 28638</strain>
    </source>
</reference>
<dbReference type="AlphaFoldDB" id="A0A137NT85"/>
<dbReference type="GO" id="GO:0006298">
    <property type="term" value="P:mismatch repair"/>
    <property type="evidence" value="ECO:0007669"/>
    <property type="project" value="InterPro"/>
</dbReference>
<evidence type="ECO:0000256" key="1">
    <source>
        <dbReference type="SAM" id="MobiDB-lite"/>
    </source>
</evidence>
<sequence>MEPLESPISFNSTKRLSSASSISTSEFDNFEFKGSRIRADSQLEEEKSINASSWGSSSKHSYYSVKRKYGGLMVRNNSAFFRDDHEISDQKEMSQIDSDSEDSGLDQINTIISLNKDDSNYSLAIYKNNSNEFTISKVTFDEVSKILKVINKYNPYKILVNSMFQDMILLLNNQNVLLLPTSDFSLNQTLSSLNKFENLSTNQLDNLVNLLSEENIEIYGLSMMNCLSSILNYIMIKCASNESWGIGNSPIKVSEYLSDNLGKFMDYEHFKDVSIFNTEPHQNLNNIEKNKDSNSLFGTPKKTQNFHHN</sequence>
<dbReference type="GO" id="GO:0005524">
    <property type="term" value="F:ATP binding"/>
    <property type="evidence" value="ECO:0007669"/>
    <property type="project" value="InterPro"/>
</dbReference>
<dbReference type="SUPFAM" id="SSF53150">
    <property type="entry name" value="DNA repair protein MutS, domain II"/>
    <property type="match status" value="1"/>
</dbReference>
<evidence type="ECO:0000313" key="2">
    <source>
        <dbReference type="EMBL" id="KXN65950.1"/>
    </source>
</evidence>
<dbReference type="InterPro" id="IPR036678">
    <property type="entry name" value="MutS_con_dom_sf"/>
</dbReference>
<organism evidence="2 3">
    <name type="scientific">Conidiobolus coronatus (strain ATCC 28846 / CBS 209.66 / NRRL 28638)</name>
    <name type="common">Delacroixia coronata</name>
    <dbReference type="NCBI Taxonomy" id="796925"/>
    <lineage>
        <taxon>Eukaryota</taxon>
        <taxon>Fungi</taxon>
        <taxon>Fungi incertae sedis</taxon>
        <taxon>Zoopagomycota</taxon>
        <taxon>Entomophthoromycotina</taxon>
        <taxon>Entomophthoromycetes</taxon>
        <taxon>Entomophthorales</taxon>
        <taxon>Ancylistaceae</taxon>
        <taxon>Conidiobolus</taxon>
    </lineage>
</organism>
<evidence type="ECO:0000313" key="3">
    <source>
        <dbReference type="Proteomes" id="UP000070444"/>
    </source>
</evidence>
<dbReference type="Proteomes" id="UP000070444">
    <property type="component" value="Unassembled WGS sequence"/>
</dbReference>
<dbReference type="GO" id="GO:0030983">
    <property type="term" value="F:mismatched DNA binding"/>
    <property type="evidence" value="ECO:0007669"/>
    <property type="project" value="InterPro"/>
</dbReference>
<protein>
    <submittedName>
        <fullName evidence="2">Uncharacterized protein</fullName>
    </submittedName>
</protein>